<evidence type="ECO:0000256" key="9">
    <source>
        <dbReference type="ARBA" id="ARBA00023034"/>
    </source>
</evidence>
<dbReference type="UniPathway" id="UPA00378"/>
<dbReference type="InterPro" id="IPR031481">
    <property type="entry name" value="Glyco_tran_10_N"/>
</dbReference>
<evidence type="ECO:0000256" key="8">
    <source>
        <dbReference type="ARBA" id="ARBA00022989"/>
    </source>
</evidence>
<keyword evidence="5 12" id="KW-0808">Transferase</keyword>
<dbReference type="InterPro" id="IPR001503">
    <property type="entry name" value="Glyco_trans_10"/>
</dbReference>
<feature type="domain" description="Fucosyltransferase C-terminal" evidence="13">
    <location>
        <begin position="250"/>
        <end position="440"/>
    </location>
</feature>
<dbReference type="EC" id="2.4.1.-" evidence="12"/>
<keyword evidence="8 12" id="KW-1133">Transmembrane helix</keyword>
<evidence type="ECO:0000256" key="4">
    <source>
        <dbReference type="ARBA" id="ARBA00022676"/>
    </source>
</evidence>
<dbReference type="Gene3D" id="3.40.50.11660">
    <property type="entry name" value="Glycosyl transferase family 10, C-terminal domain"/>
    <property type="match status" value="1"/>
</dbReference>
<gene>
    <name evidence="16" type="ORF">OKA104_LOCUS30171</name>
    <name evidence="15" type="ORF">VCS650_LOCUS27254</name>
</gene>
<protein>
    <recommendedName>
        <fullName evidence="12">Fucosyltransferase</fullName>
        <ecNumber evidence="12">2.4.1.-</ecNumber>
    </recommendedName>
</protein>
<evidence type="ECO:0000256" key="10">
    <source>
        <dbReference type="ARBA" id="ARBA00023136"/>
    </source>
</evidence>
<accession>A0A814YL51</accession>
<evidence type="ECO:0000256" key="12">
    <source>
        <dbReference type="RuleBase" id="RU003832"/>
    </source>
</evidence>
<comment type="subcellular location">
    <subcellularLocation>
        <location evidence="1">Golgi apparatus membrane</location>
        <topology evidence="1">Single-pass type II membrane protein</topology>
    </subcellularLocation>
    <subcellularLocation>
        <location evidence="12">Golgi apparatus</location>
        <location evidence="12">Golgi stack membrane</location>
        <topology evidence="12">Single-pass type II membrane protein</topology>
    </subcellularLocation>
</comment>
<dbReference type="EMBL" id="CAJNON010000380">
    <property type="protein sequence ID" value="CAF1231102.1"/>
    <property type="molecule type" value="Genomic_DNA"/>
</dbReference>
<dbReference type="Proteomes" id="UP000663891">
    <property type="component" value="Unassembled WGS sequence"/>
</dbReference>
<dbReference type="GO" id="GO:0032580">
    <property type="term" value="C:Golgi cisterna membrane"/>
    <property type="evidence" value="ECO:0007669"/>
    <property type="project" value="UniProtKB-SubCell"/>
</dbReference>
<evidence type="ECO:0000256" key="5">
    <source>
        <dbReference type="ARBA" id="ARBA00022679"/>
    </source>
</evidence>
<evidence type="ECO:0000256" key="6">
    <source>
        <dbReference type="ARBA" id="ARBA00022692"/>
    </source>
</evidence>
<comment type="caution">
    <text evidence="15">The sequence shown here is derived from an EMBL/GenBank/DDBJ whole genome shotgun (WGS) entry which is preliminary data.</text>
</comment>
<sequence length="445" mass="53185">MNKRIHTKRSTNLTWRQYFLHFKWPVIGLIFFFIFLSLNPLNLNSYIYSSIDNYPTDFEILFTNVIYPIDILKKTNRNTSILYYFKKKDELKSIDDIKAIDKKQKIILPLINNKSQSNSYLILEFTHVFQHPRFCSNTKKEIFGKTCPFTNCEYTCDLKREKDADVLLMHKRDLNFKQLEIMKRNFEQIWLLWHDESNENSENINKYKFNWTITYRTSAEASLGAYGITIVKEKPWSHQQLNSWIDKQFKKRHNQAVWFVSNCRPQKRLQKFRSFRHHYPIAAFGKCISLNESLSLNARAQSGTACGRQSSCEKLYLTTSKFYLAFESQTCTDYITEKFWRTLSVGAIPIVSGPKRENFARIAPPQSFIHVDDYTSDKDLADALNLIGKNRTLYGKYHAWRQYYDVYYEAKDVDPYRFCELCYRLNTNKQRIWYENINEWFLEKC</sequence>
<dbReference type="SUPFAM" id="SSF53756">
    <property type="entry name" value="UDP-Glycosyltransferase/glycogen phosphorylase"/>
    <property type="match status" value="1"/>
</dbReference>
<evidence type="ECO:0000313" key="16">
    <source>
        <dbReference type="EMBL" id="CAF4007605.1"/>
    </source>
</evidence>
<evidence type="ECO:0000256" key="1">
    <source>
        <dbReference type="ARBA" id="ARBA00004323"/>
    </source>
</evidence>
<evidence type="ECO:0000313" key="17">
    <source>
        <dbReference type="Proteomes" id="UP000663891"/>
    </source>
</evidence>
<reference evidence="15" key="1">
    <citation type="submission" date="2021-02" db="EMBL/GenBank/DDBJ databases">
        <authorList>
            <person name="Nowell W R."/>
        </authorList>
    </citation>
    <scope>NUCLEOTIDE SEQUENCE</scope>
</reference>
<evidence type="ECO:0000256" key="7">
    <source>
        <dbReference type="ARBA" id="ARBA00022968"/>
    </source>
</evidence>
<dbReference type="InterPro" id="IPR055270">
    <property type="entry name" value="Glyco_tran_10_C"/>
</dbReference>
<evidence type="ECO:0000256" key="3">
    <source>
        <dbReference type="ARBA" id="ARBA00008919"/>
    </source>
</evidence>
<dbReference type="GO" id="GO:0000139">
    <property type="term" value="C:Golgi membrane"/>
    <property type="evidence" value="ECO:0007669"/>
    <property type="project" value="UniProtKB-SubCell"/>
</dbReference>
<keyword evidence="7" id="KW-0735">Signal-anchor</keyword>
<keyword evidence="10 12" id="KW-0472">Membrane</keyword>
<keyword evidence="9 12" id="KW-0333">Golgi apparatus</keyword>
<dbReference type="OrthoDB" id="427096at2759"/>
<dbReference type="FunFam" id="3.40.50.11660:FF:000002">
    <property type="entry name" value="Alpha-(1,3)-fucosyltransferase"/>
    <property type="match status" value="1"/>
</dbReference>
<evidence type="ECO:0000313" key="15">
    <source>
        <dbReference type="EMBL" id="CAF1231102.1"/>
    </source>
</evidence>
<organism evidence="15 17">
    <name type="scientific">Adineta steineri</name>
    <dbReference type="NCBI Taxonomy" id="433720"/>
    <lineage>
        <taxon>Eukaryota</taxon>
        <taxon>Metazoa</taxon>
        <taxon>Spiralia</taxon>
        <taxon>Gnathifera</taxon>
        <taxon>Rotifera</taxon>
        <taxon>Eurotatoria</taxon>
        <taxon>Bdelloidea</taxon>
        <taxon>Adinetida</taxon>
        <taxon>Adinetidae</taxon>
        <taxon>Adineta</taxon>
    </lineage>
</organism>
<dbReference type="AlphaFoldDB" id="A0A814YL51"/>
<evidence type="ECO:0000256" key="11">
    <source>
        <dbReference type="ARBA" id="ARBA00023180"/>
    </source>
</evidence>
<keyword evidence="6 12" id="KW-0812">Transmembrane</keyword>
<dbReference type="EMBL" id="CAJOAY010003186">
    <property type="protein sequence ID" value="CAF4007605.1"/>
    <property type="molecule type" value="Genomic_DNA"/>
</dbReference>
<evidence type="ECO:0000259" key="14">
    <source>
        <dbReference type="Pfam" id="PF17039"/>
    </source>
</evidence>
<keyword evidence="4 12" id="KW-0328">Glycosyltransferase</keyword>
<keyword evidence="11" id="KW-0325">Glycoprotein</keyword>
<evidence type="ECO:0000259" key="13">
    <source>
        <dbReference type="Pfam" id="PF00852"/>
    </source>
</evidence>
<dbReference type="Pfam" id="PF17039">
    <property type="entry name" value="Glyco_tran_10_N"/>
    <property type="match status" value="1"/>
</dbReference>
<comment type="pathway">
    <text evidence="2">Protein modification; protein glycosylation.</text>
</comment>
<dbReference type="Proteomes" id="UP000663881">
    <property type="component" value="Unassembled WGS sequence"/>
</dbReference>
<dbReference type="PANTHER" id="PTHR48438:SF1">
    <property type="entry name" value="ALPHA-(1,3)-FUCOSYLTRANSFERASE C-RELATED"/>
    <property type="match status" value="1"/>
</dbReference>
<feature type="domain" description="Fucosyltransferase N-terminal" evidence="14">
    <location>
        <begin position="119"/>
        <end position="221"/>
    </location>
</feature>
<proteinExistence type="inferred from homology"/>
<dbReference type="InterPro" id="IPR038577">
    <property type="entry name" value="GT10-like_C_sf"/>
</dbReference>
<evidence type="ECO:0000256" key="2">
    <source>
        <dbReference type="ARBA" id="ARBA00004922"/>
    </source>
</evidence>
<name>A0A814YL51_9BILA</name>
<dbReference type="Pfam" id="PF00852">
    <property type="entry name" value="Glyco_transf_10"/>
    <property type="match status" value="1"/>
</dbReference>
<dbReference type="PANTHER" id="PTHR48438">
    <property type="entry name" value="ALPHA-(1,3)-FUCOSYLTRANSFERASE C-RELATED"/>
    <property type="match status" value="1"/>
</dbReference>
<comment type="similarity">
    <text evidence="3 12">Belongs to the glycosyltransferase 10 family.</text>
</comment>
<feature type="transmembrane region" description="Helical" evidence="12">
    <location>
        <begin position="20"/>
        <end position="38"/>
    </location>
</feature>
<dbReference type="GO" id="GO:0008417">
    <property type="term" value="F:fucosyltransferase activity"/>
    <property type="evidence" value="ECO:0007669"/>
    <property type="project" value="InterPro"/>
</dbReference>